<feature type="chain" id="PRO_5043040354" evidence="1">
    <location>
        <begin position="26"/>
        <end position="398"/>
    </location>
</feature>
<evidence type="ECO:0000313" key="3">
    <source>
        <dbReference type="Proteomes" id="UP001301769"/>
    </source>
</evidence>
<sequence length="398" mass="44943">MIKLILGTNICYTLLCLEFACFTEAGLSSGQPRLDSFFPPVNHCSILLLSAQSTMLGIVPQSVSVSTMSRCRDASKRFLVQVYFRVRLNILDNYYLEPTTRSDHKMRNTSPTTFRFLIQQSIRPLANIIALRGLKFISQNTTKYQQARPVPSVPRAENVWSVCGWRLPQGRVSVPEATRRDERTLKRPKATYLHYLSVCLLPASFDTQAGSQVGPYYTLRVRYLPDSREAKRKVRQDDDLLPQTSVPSSVPTSRLTTKFCCRLNQNKSHKTVSVTETFHVSQGRPGSCSSGGRLMDTWVHAMTWLLEGVTGEKMRSVCRSDFRPHGGYVRLIALVPPVHMVTHLRIPALRDASTGESDSCRQAQPAVGIHTWSTAIHRSAGWFTWSRLYTGNDESDIW</sequence>
<dbReference type="AlphaFoldDB" id="A0AAN6YBR1"/>
<evidence type="ECO:0000313" key="2">
    <source>
        <dbReference type="EMBL" id="KAK4216104.1"/>
    </source>
</evidence>
<name>A0AAN6YBR1_9PEZI</name>
<evidence type="ECO:0000256" key="1">
    <source>
        <dbReference type="SAM" id="SignalP"/>
    </source>
</evidence>
<dbReference type="Proteomes" id="UP001301769">
    <property type="component" value="Unassembled WGS sequence"/>
</dbReference>
<protein>
    <submittedName>
        <fullName evidence="2">Uncharacterized protein</fullName>
    </submittedName>
</protein>
<accession>A0AAN6YBR1</accession>
<proteinExistence type="predicted"/>
<reference evidence="2" key="2">
    <citation type="submission" date="2023-05" db="EMBL/GenBank/DDBJ databases">
        <authorList>
            <consortium name="Lawrence Berkeley National Laboratory"/>
            <person name="Steindorff A."/>
            <person name="Hensen N."/>
            <person name="Bonometti L."/>
            <person name="Westerberg I."/>
            <person name="Brannstrom I.O."/>
            <person name="Guillou S."/>
            <person name="Cros-Aarteil S."/>
            <person name="Calhoun S."/>
            <person name="Haridas S."/>
            <person name="Kuo A."/>
            <person name="Mondo S."/>
            <person name="Pangilinan J."/>
            <person name="Riley R."/>
            <person name="Labutti K."/>
            <person name="Andreopoulos B."/>
            <person name="Lipzen A."/>
            <person name="Chen C."/>
            <person name="Yanf M."/>
            <person name="Daum C."/>
            <person name="Ng V."/>
            <person name="Clum A."/>
            <person name="Ohm R."/>
            <person name="Martin F."/>
            <person name="Silar P."/>
            <person name="Natvig D."/>
            <person name="Lalanne C."/>
            <person name="Gautier V."/>
            <person name="Ament-Velasquez S.L."/>
            <person name="Kruys A."/>
            <person name="Hutchinson M.I."/>
            <person name="Powell A.J."/>
            <person name="Barry K."/>
            <person name="Miller A.N."/>
            <person name="Grigoriev I.V."/>
            <person name="Debuchy R."/>
            <person name="Gladieux P."/>
            <person name="Thoren M.H."/>
            <person name="Johannesson H."/>
        </authorList>
    </citation>
    <scope>NUCLEOTIDE SEQUENCE</scope>
    <source>
        <strain evidence="2">PSN293</strain>
    </source>
</reference>
<dbReference type="EMBL" id="MU858072">
    <property type="protein sequence ID" value="KAK4216104.1"/>
    <property type="molecule type" value="Genomic_DNA"/>
</dbReference>
<keyword evidence="3" id="KW-1185">Reference proteome</keyword>
<comment type="caution">
    <text evidence="2">The sequence shown here is derived from an EMBL/GenBank/DDBJ whole genome shotgun (WGS) entry which is preliminary data.</text>
</comment>
<feature type="signal peptide" evidence="1">
    <location>
        <begin position="1"/>
        <end position="25"/>
    </location>
</feature>
<reference evidence="2" key="1">
    <citation type="journal article" date="2023" name="Mol. Phylogenet. Evol.">
        <title>Genome-scale phylogeny and comparative genomics of the fungal order Sordariales.</title>
        <authorList>
            <person name="Hensen N."/>
            <person name="Bonometti L."/>
            <person name="Westerberg I."/>
            <person name="Brannstrom I.O."/>
            <person name="Guillou S."/>
            <person name="Cros-Aarteil S."/>
            <person name="Calhoun S."/>
            <person name="Haridas S."/>
            <person name="Kuo A."/>
            <person name="Mondo S."/>
            <person name="Pangilinan J."/>
            <person name="Riley R."/>
            <person name="LaButti K."/>
            <person name="Andreopoulos B."/>
            <person name="Lipzen A."/>
            <person name="Chen C."/>
            <person name="Yan M."/>
            <person name="Daum C."/>
            <person name="Ng V."/>
            <person name="Clum A."/>
            <person name="Steindorff A."/>
            <person name="Ohm R.A."/>
            <person name="Martin F."/>
            <person name="Silar P."/>
            <person name="Natvig D.O."/>
            <person name="Lalanne C."/>
            <person name="Gautier V."/>
            <person name="Ament-Velasquez S.L."/>
            <person name="Kruys A."/>
            <person name="Hutchinson M.I."/>
            <person name="Powell A.J."/>
            <person name="Barry K."/>
            <person name="Miller A.N."/>
            <person name="Grigoriev I.V."/>
            <person name="Debuchy R."/>
            <person name="Gladieux P."/>
            <person name="Hiltunen Thoren M."/>
            <person name="Johannesson H."/>
        </authorList>
    </citation>
    <scope>NUCLEOTIDE SEQUENCE</scope>
    <source>
        <strain evidence="2">PSN293</strain>
    </source>
</reference>
<organism evidence="2 3">
    <name type="scientific">Rhypophila decipiens</name>
    <dbReference type="NCBI Taxonomy" id="261697"/>
    <lineage>
        <taxon>Eukaryota</taxon>
        <taxon>Fungi</taxon>
        <taxon>Dikarya</taxon>
        <taxon>Ascomycota</taxon>
        <taxon>Pezizomycotina</taxon>
        <taxon>Sordariomycetes</taxon>
        <taxon>Sordariomycetidae</taxon>
        <taxon>Sordariales</taxon>
        <taxon>Naviculisporaceae</taxon>
        <taxon>Rhypophila</taxon>
    </lineage>
</organism>
<gene>
    <name evidence="2" type="ORF">QBC37DRAFT_398029</name>
</gene>
<keyword evidence="1" id="KW-0732">Signal</keyword>